<dbReference type="EMBL" id="JAEQNE010000004">
    <property type="protein sequence ID" value="MBL0393062.1"/>
    <property type="molecule type" value="Genomic_DNA"/>
</dbReference>
<comment type="caution">
    <text evidence="1">The sequence shown here is derived from an EMBL/GenBank/DDBJ whole genome shotgun (WGS) entry which is preliminary data.</text>
</comment>
<dbReference type="RefSeq" id="WP_201675720.1">
    <property type="nucleotide sequence ID" value="NZ_JAEQNE010000004.1"/>
</dbReference>
<gene>
    <name evidence="1" type="ORF">JJ685_18125</name>
</gene>
<protein>
    <submittedName>
        <fullName evidence="1">DUF2783 domain-containing protein</fullName>
    </submittedName>
</protein>
<proteinExistence type="predicted"/>
<evidence type="ECO:0000313" key="1">
    <source>
        <dbReference type="EMBL" id="MBL0393062.1"/>
    </source>
</evidence>
<reference evidence="1 2" key="1">
    <citation type="journal article" date="2017" name="Int. J. Syst. Evol. Microbiol.">
        <title>Ramlibacter monticola sp. nov., isolated from forest soil.</title>
        <authorList>
            <person name="Chaudhary D.K."/>
            <person name="Kim J."/>
        </authorList>
    </citation>
    <scope>NUCLEOTIDE SEQUENCE [LARGE SCALE GENOMIC DNA]</scope>
    <source>
        <strain evidence="1 2">KACC 19175</strain>
    </source>
</reference>
<name>A0A937CVH4_9BURK</name>
<sequence length="69" mass="7665">MTLQLQPNIPDPDDFYQELIGMQRDLDEEQATLFQARLLLVLANHVGDRAVLTQAMEVARRAGSRAAAA</sequence>
<evidence type="ECO:0000313" key="2">
    <source>
        <dbReference type="Proteomes" id="UP000599109"/>
    </source>
</evidence>
<accession>A0A937CVH4</accession>
<keyword evidence="2" id="KW-1185">Reference proteome</keyword>
<dbReference type="Proteomes" id="UP000599109">
    <property type="component" value="Unassembled WGS sequence"/>
</dbReference>
<dbReference type="InterPro" id="IPR021233">
    <property type="entry name" value="DUF2783"/>
</dbReference>
<dbReference type="Pfam" id="PF10932">
    <property type="entry name" value="DUF2783"/>
    <property type="match status" value="1"/>
</dbReference>
<organism evidence="1 2">
    <name type="scientific">Ramlibacter monticola</name>
    <dbReference type="NCBI Taxonomy" id="1926872"/>
    <lineage>
        <taxon>Bacteria</taxon>
        <taxon>Pseudomonadati</taxon>
        <taxon>Pseudomonadota</taxon>
        <taxon>Betaproteobacteria</taxon>
        <taxon>Burkholderiales</taxon>
        <taxon>Comamonadaceae</taxon>
        <taxon>Ramlibacter</taxon>
    </lineage>
</organism>
<dbReference type="AlphaFoldDB" id="A0A937CVH4"/>